<evidence type="ECO:0000256" key="2">
    <source>
        <dbReference type="ARBA" id="ARBA00004567"/>
    </source>
</evidence>
<evidence type="ECO:0000256" key="3">
    <source>
        <dbReference type="ARBA" id="ARBA00004620"/>
    </source>
</evidence>
<evidence type="ECO:0000259" key="13">
    <source>
        <dbReference type="Pfam" id="PF03177"/>
    </source>
</evidence>
<keyword evidence="6" id="KW-0509">mRNA transport</keyword>
<evidence type="ECO:0000256" key="1">
    <source>
        <dbReference type="ARBA" id="ARBA00004335"/>
    </source>
</evidence>
<dbReference type="InterPro" id="IPR042538">
    <property type="entry name" value="Nucleoporin_Nup155_C_3"/>
</dbReference>
<organism evidence="15 16">
    <name type="scientific">Gnomoniopsis smithogilvyi</name>
    <dbReference type="NCBI Taxonomy" id="1191159"/>
    <lineage>
        <taxon>Eukaryota</taxon>
        <taxon>Fungi</taxon>
        <taxon>Dikarya</taxon>
        <taxon>Ascomycota</taxon>
        <taxon>Pezizomycotina</taxon>
        <taxon>Sordariomycetes</taxon>
        <taxon>Sordariomycetidae</taxon>
        <taxon>Diaporthales</taxon>
        <taxon>Gnomoniaceae</taxon>
        <taxon>Gnomoniopsis</taxon>
    </lineage>
</organism>
<dbReference type="Gene3D" id="1.25.40.440">
    <property type="entry name" value="Nucleoporin, helical domain, central subdomain"/>
    <property type="match status" value="1"/>
</dbReference>
<evidence type="ECO:0000313" key="15">
    <source>
        <dbReference type="EMBL" id="KAJ4385817.1"/>
    </source>
</evidence>
<dbReference type="Gene3D" id="1.20.120.1880">
    <property type="entry name" value="Nucleoporin, helical C-terminal domain"/>
    <property type="match status" value="1"/>
</dbReference>
<evidence type="ECO:0000256" key="9">
    <source>
        <dbReference type="ARBA" id="ARBA00023132"/>
    </source>
</evidence>
<dbReference type="InterPro" id="IPR007187">
    <property type="entry name" value="Nucleoporin_Nup133/Nup155_C"/>
</dbReference>
<keyword evidence="7" id="KW-0653">Protein transport</keyword>
<evidence type="ECO:0000256" key="8">
    <source>
        <dbReference type="ARBA" id="ARBA00023010"/>
    </source>
</evidence>
<sequence>MAATTPMRPVPGAFLNTPAPAADPLRRDLFGAGGSRRGPLGTSPPRQTAMNRFPPPAGRPASPPPATGPPVLPSAAQPAIESTPPAQRAARFVNELLQLDGSFPDLDSYCRPGASSDYDLAVVDPAWAPFHKPVMYRLPDQVFAQFDSSQVHTDMGLFPEIHLAYVHIDNALYLWDYTQPEPELFGFEDSPHRITAVALVPPRPNVFVENIKHMLVVATATEMILLGLSQEPAPAPPRIFQTRMSVHKGSTDVSFIVASADGRVFFGGKTDTDVHELYYQQEERWFSSRVGKINHTHPGWSSALPNLPNPASLVPYSTSLWKSKTNEGLADMAIDDSRKLLYTLSTNSTIRTYHLEGPDKLTKCIEKDKLSCLRDITHMITRSQLLTDRMRIVSISPILANEASKLHLMALTDTGCRIFLSATSSSYYYSSAASNAAPQSMQVQFVKFPPSDAPAGHRPRGVDGAEILDPNSTSLYMSRRGQRFAPGYFFDAVRKDDKPNSDRVFVSAPETGRIRLAGTTPGAPLHYHEQANWIDVADGHVLAIGAVTPPFAASAQPMGFGNELAVQFDQPPPEFAIMTNQGIHVLRRRRMVDIFATVIRKAPGEEGITEEVRRFITLYGRQETISTALAVACGQGNDLRNGAPRVVDQVTQDRARSTFVDFGGQPTVADTDGQAVNADSVKLSYRYHAIGSYMTRLIRQLWKAKVIIQAMDGQAIVVQSTIPMPKLNSVQENLDRLRNFLNANRGIIQGLSGPQDLAHVRNRHEEIAIQAEHQGLHALQKLMEGIAEGISFVLMLFDERVSDIFVRLDTATQNEFRELTYERLFSHSAGRELAKLLVKAIVNRNIESGANVETVAEALRRRCGSFCSPEDVVIFKAQEHLKKASEQVANPNIVRQLLGDSLHLFERVASSLTFTNLQGAVQQYVQLQYYAGAIQLCLRVAREKDRGNSALGWVKDNKPANDPRENAFLERQRCYEFVHNILRELDAVAAQEPDMVDGRPTLIATKRMEAYQVVNSSNDEVFHYDLYEWYIEQGLTDRLLSVDSPHVITFLTKLAELHLEHAQLLCSFYTTRSRFYEAAEVQANLAKNRDFNISLQDRVSLLGHAKANSSVSTIGISQQHQQILSHNVTVLLEVGHIQDDLLGRILHDPRIPDERKAEAEERLNGPILELTELWNGYAEPAEYHDISLIIIHVADHYAPRLVADTWRDLINAAHNEVLQQQVVWDAYETAGRPANEPEPTQPPLPCEHVMSKVQDVAHRTSLNDHIFPIDVVLTLLCRYSVENSQDETIGANPSWPVLLFLALNVPHASITRVLERILDSQEAPFTGRRRKVVVRWLTEVLTRWVRNVETQGTAGGLGQWVADLLERCHEAMAEVVRLEERATRTVSVDTQTVHAQVRELQNWVQGVLDGRGAPSSRLF</sequence>
<feature type="region of interest" description="Disordered" evidence="12">
    <location>
        <begin position="1"/>
        <end position="87"/>
    </location>
</feature>
<dbReference type="GO" id="GO:0031965">
    <property type="term" value="C:nuclear membrane"/>
    <property type="evidence" value="ECO:0007669"/>
    <property type="project" value="UniProtKB-SubCell"/>
</dbReference>
<evidence type="ECO:0000256" key="6">
    <source>
        <dbReference type="ARBA" id="ARBA00022816"/>
    </source>
</evidence>
<evidence type="ECO:0000259" key="14">
    <source>
        <dbReference type="Pfam" id="PF08801"/>
    </source>
</evidence>
<dbReference type="InterPro" id="IPR014908">
    <property type="entry name" value="Nucleoporin_Nup133/Nup155_N"/>
</dbReference>
<dbReference type="InterPro" id="IPR004870">
    <property type="entry name" value="Nucleoporin_Nup155"/>
</dbReference>
<dbReference type="Proteomes" id="UP001140453">
    <property type="component" value="Unassembled WGS sequence"/>
</dbReference>
<keyword evidence="16" id="KW-1185">Reference proteome</keyword>
<dbReference type="GO" id="GO:0017056">
    <property type="term" value="F:structural constituent of nuclear pore"/>
    <property type="evidence" value="ECO:0007669"/>
    <property type="project" value="InterPro"/>
</dbReference>
<dbReference type="GO" id="GO:0051028">
    <property type="term" value="P:mRNA transport"/>
    <property type="evidence" value="ECO:0007669"/>
    <property type="project" value="UniProtKB-KW"/>
</dbReference>
<dbReference type="OrthoDB" id="338970at2759"/>
<dbReference type="GO" id="GO:0051292">
    <property type="term" value="P:nuclear pore complex assembly"/>
    <property type="evidence" value="ECO:0007669"/>
    <property type="project" value="UniProtKB-ARBA"/>
</dbReference>
<dbReference type="Gene3D" id="1.20.58.1780">
    <property type="match status" value="1"/>
</dbReference>
<evidence type="ECO:0000313" key="16">
    <source>
        <dbReference type="Proteomes" id="UP001140453"/>
    </source>
</evidence>
<keyword evidence="9" id="KW-0906">Nuclear pore complex</keyword>
<evidence type="ECO:0000256" key="12">
    <source>
        <dbReference type="SAM" id="MobiDB-lite"/>
    </source>
</evidence>
<dbReference type="GO" id="GO:0006405">
    <property type="term" value="P:RNA export from nucleus"/>
    <property type="evidence" value="ECO:0007669"/>
    <property type="project" value="TreeGrafter"/>
</dbReference>
<dbReference type="Gene3D" id="1.25.40.450">
    <property type="entry name" value="Nucleoporin, helical domain, N-terminal subdomain"/>
    <property type="match status" value="1"/>
</dbReference>
<accession>A0A9W8YIK7</accession>
<dbReference type="GO" id="GO:0044611">
    <property type="term" value="C:nuclear pore inner ring"/>
    <property type="evidence" value="ECO:0007669"/>
    <property type="project" value="TreeGrafter"/>
</dbReference>
<name>A0A9W8YIK7_9PEZI</name>
<dbReference type="PANTHER" id="PTHR10350:SF6">
    <property type="entry name" value="NUCLEAR PORE COMPLEX PROTEIN NUP155"/>
    <property type="match status" value="1"/>
</dbReference>
<keyword evidence="11" id="KW-0539">Nucleus</keyword>
<protein>
    <recommendedName>
        <fullName evidence="17">Nucleoporin</fullName>
    </recommendedName>
</protein>
<dbReference type="InterPro" id="IPR011044">
    <property type="entry name" value="Quino_amine_DH_bsu"/>
</dbReference>
<dbReference type="GO" id="GO:0006606">
    <property type="term" value="P:protein import into nucleus"/>
    <property type="evidence" value="ECO:0007669"/>
    <property type="project" value="TreeGrafter"/>
</dbReference>
<keyword evidence="10" id="KW-0472">Membrane</keyword>
<feature type="domain" description="Nucleoporin Nup133/Nup155-like N-terminal" evidence="14">
    <location>
        <begin position="127"/>
        <end position="584"/>
    </location>
</feature>
<feature type="compositionally biased region" description="Pro residues" evidence="12">
    <location>
        <begin position="53"/>
        <end position="72"/>
    </location>
</feature>
<dbReference type="Pfam" id="PF08801">
    <property type="entry name" value="Nucleoporin_N"/>
    <property type="match status" value="1"/>
</dbReference>
<dbReference type="PANTHER" id="PTHR10350">
    <property type="entry name" value="NUCLEAR PORE COMPLEX PROTEIN NUP155"/>
    <property type="match status" value="1"/>
</dbReference>
<dbReference type="FunFam" id="1.25.40.440:FF:000001">
    <property type="entry name" value="Nuclear pore complex subunit"/>
    <property type="match status" value="1"/>
</dbReference>
<evidence type="ECO:0000256" key="7">
    <source>
        <dbReference type="ARBA" id="ARBA00022927"/>
    </source>
</evidence>
<comment type="caution">
    <text evidence="15">The sequence shown here is derived from an EMBL/GenBank/DDBJ whole genome shotgun (WGS) entry which is preliminary data.</text>
</comment>
<gene>
    <name evidence="15" type="ORF">N0V93_010248</name>
</gene>
<dbReference type="Pfam" id="PF03177">
    <property type="entry name" value="Nucleoporin_C"/>
    <property type="match status" value="1"/>
</dbReference>
<dbReference type="SUPFAM" id="SSF50969">
    <property type="entry name" value="YVTN repeat-like/Quinoprotein amine dehydrogenase"/>
    <property type="match status" value="1"/>
</dbReference>
<keyword evidence="8" id="KW-0811">Translocation</keyword>
<dbReference type="GO" id="GO:0000972">
    <property type="term" value="P:transcription-dependent tethering of RNA polymerase II gene DNA at nuclear periphery"/>
    <property type="evidence" value="ECO:0007669"/>
    <property type="project" value="TreeGrafter"/>
</dbReference>
<comment type="similarity">
    <text evidence="4">Belongs to the non-repetitive/WGA-negative nucleoporin family.</text>
</comment>
<dbReference type="FunFam" id="1.25.40.450:FF:000002">
    <property type="entry name" value="Putative non-repetitive nucleoporin"/>
    <property type="match status" value="1"/>
</dbReference>
<comment type="subcellular location">
    <subcellularLocation>
        <location evidence="1">Nucleus membrane</location>
        <topology evidence="1">Peripheral membrane protein</topology>
        <orientation evidence="1">Cytoplasmic side</orientation>
    </subcellularLocation>
    <subcellularLocation>
        <location evidence="3">Nucleus membrane</location>
        <topology evidence="3">Peripheral membrane protein</topology>
        <orientation evidence="3">Nucleoplasmic side</orientation>
    </subcellularLocation>
    <subcellularLocation>
        <location evidence="2">Nucleus</location>
        <location evidence="2">Nuclear pore complex</location>
    </subcellularLocation>
</comment>
<proteinExistence type="inferred from homology"/>
<feature type="domain" description="Nucleoporin Nup133/Nup155-like C-terminal" evidence="13">
    <location>
        <begin position="684"/>
        <end position="1369"/>
    </location>
</feature>
<evidence type="ECO:0008006" key="17">
    <source>
        <dbReference type="Google" id="ProtNLM"/>
    </source>
</evidence>
<keyword evidence="5" id="KW-0813">Transport</keyword>
<reference evidence="15" key="1">
    <citation type="submission" date="2022-10" db="EMBL/GenBank/DDBJ databases">
        <title>Tapping the CABI collections for fungal endophytes: first genome assemblies for Collariella, Neodidymelliopsis, Ascochyta clinopodiicola, Didymella pomorum, Didymosphaeria variabile, Neocosmospora piperis and Neocucurbitaria cava.</title>
        <authorList>
            <person name="Hill R."/>
        </authorList>
    </citation>
    <scope>NUCLEOTIDE SEQUENCE</scope>
    <source>
        <strain evidence="15">IMI 355082</strain>
    </source>
</reference>
<evidence type="ECO:0000256" key="5">
    <source>
        <dbReference type="ARBA" id="ARBA00022448"/>
    </source>
</evidence>
<dbReference type="GO" id="GO:0036228">
    <property type="term" value="P:protein localization to nuclear inner membrane"/>
    <property type="evidence" value="ECO:0007669"/>
    <property type="project" value="TreeGrafter"/>
</dbReference>
<evidence type="ECO:0000256" key="11">
    <source>
        <dbReference type="ARBA" id="ARBA00023242"/>
    </source>
</evidence>
<evidence type="ECO:0000256" key="10">
    <source>
        <dbReference type="ARBA" id="ARBA00023136"/>
    </source>
</evidence>
<dbReference type="InterPro" id="IPR042537">
    <property type="entry name" value="Nucleoporin_Nup155_C_2"/>
</dbReference>
<evidence type="ECO:0000256" key="4">
    <source>
        <dbReference type="ARBA" id="ARBA00007373"/>
    </source>
</evidence>
<dbReference type="EMBL" id="JAPEVB010000007">
    <property type="protein sequence ID" value="KAJ4385817.1"/>
    <property type="molecule type" value="Genomic_DNA"/>
</dbReference>
<dbReference type="InterPro" id="IPR042533">
    <property type="entry name" value="Nucleoporin_Nup155_C_1"/>
</dbReference>